<name>A0ABP3NNU5_SACER</name>
<dbReference type="Proteomes" id="UP001500729">
    <property type="component" value="Unassembled WGS sequence"/>
</dbReference>
<evidence type="ECO:0000313" key="2">
    <source>
        <dbReference type="Proteomes" id="UP001500729"/>
    </source>
</evidence>
<reference evidence="2" key="1">
    <citation type="journal article" date="2019" name="Int. J. Syst. Evol. Microbiol.">
        <title>The Global Catalogue of Microorganisms (GCM) 10K type strain sequencing project: providing services to taxonomists for standard genome sequencing and annotation.</title>
        <authorList>
            <consortium name="The Broad Institute Genomics Platform"/>
            <consortium name="The Broad Institute Genome Sequencing Center for Infectious Disease"/>
            <person name="Wu L."/>
            <person name="Ma J."/>
        </authorList>
    </citation>
    <scope>NUCLEOTIDE SEQUENCE [LARGE SCALE GENOMIC DNA]</scope>
    <source>
        <strain evidence="2">JCM 10303</strain>
    </source>
</reference>
<evidence type="ECO:0000313" key="1">
    <source>
        <dbReference type="EMBL" id="GAA0549155.1"/>
    </source>
</evidence>
<dbReference type="RefSeq" id="WP_011874557.1">
    <property type="nucleotide sequence ID" value="NZ_BAAAGS010000047.1"/>
</dbReference>
<protein>
    <submittedName>
        <fullName evidence="1">Uncharacterized protein</fullName>
    </submittedName>
</protein>
<comment type="caution">
    <text evidence="1">The sequence shown here is derived from an EMBL/GenBank/DDBJ whole genome shotgun (WGS) entry which is preliminary data.</text>
</comment>
<accession>A0ABP3NNU5</accession>
<sequence>MLLTRFDPIGHVDDVGDEARKLWSDAVKSIFQQVRAGQPVQKDNDAPRSQFYDPTETETAADAVEAEISWSAFPRQIRRNFPGDTQRWRRAEASREVQDEYLEWSATRDSEGKIRKVTFTCEPREWWTFLAQTAPETLVRLYQTFLSEQVSKADLFDSQGNYIVRNRWNRSTTEGAMHLVHDPNSLFAEVELAGAATIVRHRDGNVLTREQELIKCGLYGAPERNSDPHIGGEVNALARQKASVTLKNPIGLYIGGLSTGDFRTPDGSDPATYWRYVRGAENHPVRAVYEVPAEAGFTVSDITIDGQPIWFGSQLADHITVKLIGVACRFGQNDIPPMECVRLRLQAGTSALAPSFAPPDNLGQARLPSRYAAA</sequence>
<gene>
    <name evidence="1" type="ORF">GCM10009533_54740</name>
</gene>
<proteinExistence type="predicted"/>
<dbReference type="EMBL" id="BAAAGS010000047">
    <property type="protein sequence ID" value="GAA0549155.1"/>
    <property type="molecule type" value="Genomic_DNA"/>
</dbReference>
<organism evidence="1 2">
    <name type="scientific">Saccharopolyspora erythraea</name>
    <name type="common">Streptomyces erythraeus</name>
    <dbReference type="NCBI Taxonomy" id="1836"/>
    <lineage>
        <taxon>Bacteria</taxon>
        <taxon>Bacillati</taxon>
        <taxon>Actinomycetota</taxon>
        <taxon>Actinomycetes</taxon>
        <taxon>Pseudonocardiales</taxon>
        <taxon>Pseudonocardiaceae</taxon>
        <taxon>Saccharopolyspora</taxon>
    </lineage>
</organism>
<keyword evidence="2" id="KW-1185">Reference proteome</keyword>